<gene>
    <name evidence="2" type="ORF">SAMN05421767_14610</name>
</gene>
<organism evidence="2 3">
    <name type="scientific">Granulicatella balaenopterae</name>
    <dbReference type="NCBI Taxonomy" id="137733"/>
    <lineage>
        <taxon>Bacteria</taxon>
        <taxon>Bacillati</taxon>
        <taxon>Bacillota</taxon>
        <taxon>Bacilli</taxon>
        <taxon>Lactobacillales</taxon>
        <taxon>Carnobacteriaceae</taxon>
        <taxon>Granulicatella</taxon>
    </lineage>
</organism>
<dbReference type="OrthoDB" id="9769314at2"/>
<reference evidence="2 3" key="1">
    <citation type="submission" date="2016-10" db="EMBL/GenBank/DDBJ databases">
        <authorList>
            <person name="de Groot N.N."/>
        </authorList>
    </citation>
    <scope>NUCLEOTIDE SEQUENCE [LARGE SCALE GENOMIC DNA]</scope>
    <source>
        <strain evidence="2 3">DSM 15827</strain>
    </source>
</reference>
<dbReference type="SUPFAM" id="SSF49899">
    <property type="entry name" value="Concanavalin A-like lectins/glucanases"/>
    <property type="match status" value="1"/>
</dbReference>
<dbReference type="EMBL" id="FOGF01000046">
    <property type="protein sequence ID" value="SER39640.1"/>
    <property type="molecule type" value="Genomic_DNA"/>
</dbReference>
<feature type="compositionally biased region" description="Polar residues" evidence="1">
    <location>
        <begin position="178"/>
        <end position="192"/>
    </location>
</feature>
<name>A0A1H9NUJ8_9LACT</name>
<dbReference type="InterPro" id="IPR013320">
    <property type="entry name" value="ConA-like_dom_sf"/>
</dbReference>
<evidence type="ECO:0000313" key="2">
    <source>
        <dbReference type="EMBL" id="SER39640.1"/>
    </source>
</evidence>
<dbReference type="STRING" id="137733.SAMN05421767_14610"/>
<feature type="compositionally biased region" description="Basic and acidic residues" evidence="1">
    <location>
        <begin position="145"/>
        <end position="177"/>
    </location>
</feature>
<protein>
    <submittedName>
        <fullName evidence="2">Uncharacterized protein</fullName>
    </submittedName>
</protein>
<evidence type="ECO:0000256" key="1">
    <source>
        <dbReference type="SAM" id="MobiDB-lite"/>
    </source>
</evidence>
<feature type="compositionally biased region" description="Basic and acidic residues" evidence="1">
    <location>
        <begin position="197"/>
        <end position="233"/>
    </location>
</feature>
<evidence type="ECO:0000313" key="3">
    <source>
        <dbReference type="Proteomes" id="UP000198556"/>
    </source>
</evidence>
<keyword evidence="3" id="KW-1185">Reference proteome</keyword>
<feature type="region of interest" description="Disordered" evidence="1">
    <location>
        <begin position="129"/>
        <end position="233"/>
    </location>
</feature>
<proteinExistence type="predicted"/>
<sequence length="1016" mass="115023">MKQTRNLKQKMLMRAKKEDLQKTTCILTLLMMVVSMMNPLALIYASSVQNTNSIIENKVEYTTDHSKANITFDMNSFDKEKYELVSILSDKEGTVLYDQQKNEIASYATEKNGSYGFTVKYAEKQPKAINKSEQTNEAQSDNEEKDSQHRTAKEEKITVKVTKIKESTDSEKSKNDATAESTDLNKQNNDAAQDSIESEKQKNDVVEESTDSEKSKNEAAQESAKSEKAKNDKIETSSAVEFMGDLPNKFGEGSVVYNTPNNENLLSFGNSHVNLEEQFTYSGTISETNNSGYPVNPKRITNDYFKINKNRISLGKGNTSYSNQTIYLQSKYKIDFTRNFEIKGSLKYTQADKLSGFTVAFHNDKKYVSKNVNATLGVYSSKGIWASSTWAGEVGLNRGIVLEFDPYKHQGNNSYQFGDNLSTGQHIQILETNDVGAVETPSIQNKDIDLSNYNNSWTNFKISWNAHTNTLELYFNDQLMVKKNSFNNLSILKKNKAYISFSASTNTAIQDLLEFNFNDIKYTDIDPEISTNYTVQSGKKDAISNEKVTITHEIWNGNKSTAEITDKLNLKAMKIDGKEKHLEILNVKTGTDLNNLNPISTGKKFDVNHPLDVICPPNSNKYYVQYEVTIPKLEKYGELSNFNLEVLLGQRGMSQILSSTVIKIKNKPALYAKAKQGNAPITNSQIIKVNNPTKVNKELLWNELYAKIASPTSKKYKIRTEDKGTQEMKFEWEYQVNGEKVNEFPKKIEKGCIYTLKLKVIDQSDNRLTNEFNRTVIVDDNTATITNHYIYAKDSKPISETKLVTLTKEEFENYVKTASKAKAFKVNQQTGLVELEDVKVQLNGWLDSNGEPYHLPGKATIELYVEDDPNVKKSINQEVTENTWSYDTSDRTEINGASGFIVIPKSVTLESGTKNQKDKLVGQADIYFADYTAEDVEYDVSVDKTFELVKVDDPSSKFTVTSVGNKLSAQNKMEVGKINSQYKDKPQIIHFEAPRHEVDKSKGNWKGNVRFYFKRI</sequence>
<dbReference type="Proteomes" id="UP000198556">
    <property type="component" value="Unassembled WGS sequence"/>
</dbReference>
<accession>A0A1H9NUJ8</accession>
<dbReference type="AlphaFoldDB" id="A0A1H9NUJ8"/>
<dbReference type="RefSeq" id="WP_089747716.1">
    <property type="nucleotide sequence ID" value="NZ_FOGF01000046.1"/>
</dbReference>